<dbReference type="AlphaFoldDB" id="A0A8J4ST89"/>
<dbReference type="OrthoDB" id="10440034at2759"/>
<proteinExistence type="predicted"/>
<gene>
    <name evidence="1" type="ORF">PHET_00839</name>
</gene>
<dbReference type="EMBL" id="LUCH01000222">
    <property type="protein sequence ID" value="KAF5405753.1"/>
    <property type="molecule type" value="Genomic_DNA"/>
</dbReference>
<accession>A0A8J4ST89</accession>
<comment type="caution">
    <text evidence="1">The sequence shown here is derived from an EMBL/GenBank/DDBJ whole genome shotgun (WGS) entry which is preliminary data.</text>
</comment>
<keyword evidence="2" id="KW-1185">Reference proteome</keyword>
<reference evidence="1" key="1">
    <citation type="submission" date="2019-05" db="EMBL/GenBank/DDBJ databases">
        <title>Annotation for the trematode Paragonimus heterotremus.</title>
        <authorList>
            <person name="Choi Y.-J."/>
        </authorList>
    </citation>
    <scope>NUCLEOTIDE SEQUENCE</scope>
    <source>
        <strain evidence="1">LC</strain>
    </source>
</reference>
<dbReference type="Proteomes" id="UP000748531">
    <property type="component" value="Unassembled WGS sequence"/>
</dbReference>
<evidence type="ECO:0000313" key="2">
    <source>
        <dbReference type="Proteomes" id="UP000748531"/>
    </source>
</evidence>
<evidence type="ECO:0000313" key="1">
    <source>
        <dbReference type="EMBL" id="KAF5405753.1"/>
    </source>
</evidence>
<sequence length="238" mass="27616">MLTVVLFISVGLHEPHDNSHVEQFYENSTHLTAFVSNYVELSELTTILTSTKTNWLNHLNGSISNKEGNTVQAYQVKTEVVYILVPPQQGNLKLRITGELRIHNELISWSEVAEQDYFKEIFEPLLHKFHLIAKSSETIYFQLEIAYFEPWMDTTKVHIIMTFAESSLDTVVQRLEDRPVLHDQWKLLGCKGVCLRKMEYEIYYPKQNAPAPVEETGLWNTVLKKKNSSYELGKLILR</sequence>
<organism evidence="1 2">
    <name type="scientific">Paragonimus heterotremus</name>
    <dbReference type="NCBI Taxonomy" id="100268"/>
    <lineage>
        <taxon>Eukaryota</taxon>
        <taxon>Metazoa</taxon>
        <taxon>Spiralia</taxon>
        <taxon>Lophotrochozoa</taxon>
        <taxon>Platyhelminthes</taxon>
        <taxon>Trematoda</taxon>
        <taxon>Digenea</taxon>
        <taxon>Plagiorchiida</taxon>
        <taxon>Troglotremata</taxon>
        <taxon>Troglotrematidae</taxon>
        <taxon>Paragonimus</taxon>
    </lineage>
</organism>
<name>A0A8J4ST89_9TREM</name>
<protein>
    <submittedName>
        <fullName evidence="1">Uncharacterized protein</fullName>
    </submittedName>
</protein>